<dbReference type="PROSITE" id="PS50404">
    <property type="entry name" value="GST_NTER"/>
    <property type="match status" value="1"/>
</dbReference>
<dbReference type="SUPFAM" id="SSF52833">
    <property type="entry name" value="Thioredoxin-like"/>
    <property type="match status" value="2"/>
</dbReference>
<feature type="non-terminal residue" evidence="3">
    <location>
        <position position="1"/>
    </location>
</feature>
<gene>
    <name evidence="3" type="ORF">D0Y65_030798</name>
</gene>
<comment type="caution">
    <text evidence="3">The sequence shown here is derived from an EMBL/GenBank/DDBJ whole genome shotgun (WGS) entry which is preliminary data.</text>
</comment>
<evidence type="ECO:0000313" key="4">
    <source>
        <dbReference type="Proteomes" id="UP000289340"/>
    </source>
</evidence>
<dbReference type="Pfam" id="PF13417">
    <property type="entry name" value="GST_N_3"/>
    <property type="match status" value="2"/>
</dbReference>
<feature type="compositionally biased region" description="Polar residues" evidence="1">
    <location>
        <begin position="65"/>
        <end position="81"/>
    </location>
</feature>
<protein>
    <recommendedName>
        <fullName evidence="2">GST N-terminal domain-containing protein</fullName>
    </recommendedName>
</protein>
<evidence type="ECO:0000313" key="3">
    <source>
        <dbReference type="EMBL" id="RZB81203.1"/>
    </source>
</evidence>
<organism evidence="3 4">
    <name type="scientific">Glycine soja</name>
    <name type="common">Wild soybean</name>
    <dbReference type="NCBI Taxonomy" id="3848"/>
    <lineage>
        <taxon>Eukaryota</taxon>
        <taxon>Viridiplantae</taxon>
        <taxon>Streptophyta</taxon>
        <taxon>Embryophyta</taxon>
        <taxon>Tracheophyta</taxon>
        <taxon>Spermatophyta</taxon>
        <taxon>Magnoliopsida</taxon>
        <taxon>eudicotyledons</taxon>
        <taxon>Gunneridae</taxon>
        <taxon>Pentapetalae</taxon>
        <taxon>rosids</taxon>
        <taxon>fabids</taxon>
        <taxon>Fabales</taxon>
        <taxon>Fabaceae</taxon>
        <taxon>Papilionoideae</taxon>
        <taxon>50 kb inversion clade</taxon>
        <taxon>NPAAA clade</taxon>
        <taxon>indigoferoid/millettioid clade</taxon>
        <taxon>Phaseoleae</taxon>
        <taxon>Glycine</taxon>
        <taxon>Glycine subgen. Soja</taxon>
    </lineage>
</organism>
<dbReference type="AlphaFoldDB" id="A0A445I5B8"/>
<dbReference type="FunFam" id="3.40.30.10:FF:000138">
    <property type="entry name" value="Thioredoxin family protein"/>
    <property type="match status" value="1"/>
</dbReference>
<dbReference type="Proteomes" id="UP000289340">
    <property type="component" value="Chromosome 11"/>
</dbReference>
<dbReference type="InterPro" id="IPR036249">
    <property type="entry name" value="Thioredoxin-like_sf"/>
</dbReference>
<evidence type="ECO:0000259" key="2">
    <source>
        <dbReference type="PROSITE" id="PS50404"/>
    </source>
</evidence>
<dbReference type="InterPro" id="IPR040079">
    <property type="entry name" value="Glutathione_S-Trfase"/>
</dbReference>
<dbReference type="InterPro" id="IPR004045">
    <property type="entry name" value="Glutathione_S-Trfase_N"/>
</dbReference>
<dbReference type="PANTHER" id="PTHR45288">
    <property type="entry name" value="THIOREDOXIN FAMILY PROTEIN"/>
    <property type="match status" value="1"/>
</dbReference>
<reference evidence="3 4" key="1">
    <citation type="submission" date="2018-09" db="EMBL/GenBank/DDBJ databases">
        <title>A high-quality reference genome of wild soybean provides a powerful tool to mine soybean genomes.</title>
        <authorList>
            <person name="Xie M."/>
            <person name="Chung C.Y.L."/>
            <person name="Li M.-W."/>
            <person name="Wong F.-L."/>
            <person name="Chan T.-F."/>
            <person name="Lam H.-M."/>
        </authorList>
    </citation>
    <scope>NUCLEOTIDE SEQUENCE [LARGE SCALE GENOMIC DNA]</scope>
    <source>
        <strain evidence="4">cv. W05</strain>
        <tissue evidence="3">Hypocotyl of etiolated seedlings</tissue>
    </source>
</reference>
<dbReference type="SFLD" id="SFLDS00019">
    <property type="entry name" value="Glutathione_Transferase_(cytos"/>
    <property type="match status" value="1"/>
</dbReference>
<dbReference type="SFLD" id="SFLDG01202">
    <property type="entry name" value="SUF2.2"/>
    <property type="match status" value="1"/>
</dbReference>
<dbReference type="Gene3D" id="3.40.30.10">
    <property type="entry name" value="Glutaredoxin"/>
    <property type="match status" value="2"/>
</dbReference>
<keyword evidence="4" id="KW-1185">Reference proteome</keyword>
<feature type="domain" description="GST N-terminal" evidence="2">
    <location>
        <begin position="235"/>
        <end position="315"/>
    </location>
</feature>
<dbReference type="SFLD" id="SFLDG01181">
    <property type="entry name" value="SUF2"/>
    <property type="match status" value="1"/>
</dbReference>
<proteinExistence type="predicted"/>
<accession>A0A445I5B8</accession>
<sequence length="315" mass="35024">FQTTALRLELGGTCVCVPFYRVMTMAGALSLSQFPVRGSVSLPKRRIPRRSFCIRGMSEISSTFSVSTQQEEPTSNASSVTIAPPPNFKPPEPKRFAIRPDKTSEVFGALLPLLFRFATGVFVSGCPFCRKVREIVAILDLDVLFYPCPRNGPNFRQKVLEMGGKLQFPYMVDPNTGASMYESDDIIRYLVDKYGDGNVPLSLSLGFLTTLTAGLGMLSRISKGTTYTPAKFPPKPLKLWAYEGSPFCKLVREVLVELELPHLLVCCARGSPKRNILYQKTGTFQAPFLEDPNTGIEMFESAEIIEYLRATYALQ</sequence>
<dbReference type="EMBL" id="QZWG01000011">
    <property type="protein sequence ID" value="RZB81203.1"/>
    <property type="molecule type" value="Genomic_DNA"/>
</dbReference>
<dbReference type="CDD" id="cd03041">
    <property type="entry name" value="GST_N_2GST_N"/>
    <property type="match status" value="2"/>
</dbReference>
<evidence type="ECO:0000256" key="1">
    <source>
        <dbReference type="SAM" id="MobiDB-lite"/>
    </source>
</evidence>
<feature type="region of interest" description="Disordered" evidence="1">
    <location>
        <begin position="65"/>
        <end position="93"/>
    </location>
</feature>
<dbReference type="GO" id="GO:0009507">
    <property type="term" value="C:chloroplast"/>
    <property type="evidence" value="ECO:0007669"/>
    <property type="project" value="TreeGrafter"/>
</dbReference>
<dbReference type="PANTHER" id="PTHR45288:SF1">
    <property type="entry name" value="THIOREDOXIN FAMILY PROTEIN"/>
    <property type="match status" value="1"/>
</dbReference>
<name>A0A445I5B8_GLYSO</name>